<feature type="domain" description="Clr5" evidence="5">
    <location>
        <begin position="16"/>
        <end position="68"/>
    </location>
</feature>
<dbReference type="SMART" id="SM00248">
    <property type="entry name" value="ANK"/>
    <property type="match status" value="11"/>
</dbReference>
<feature type="repeat" description="ANK" evidence="3">
    <location>
        <begin position="973"/>
        <end position="1005"/>
    </location>
</feature>
<dbReference type="InterPro" id="IPR036770">
    <property type="entry name" value="Ankyrin_rpt-contain_sf"/>
</dbReference>
<dbReference type="AlphaFoldDB" id="A0A8H4JND3"/>
<feature type="region of interest" description="Disordered" evidence="4">
    <location>
        <begin position="1156"/>
        <end position="1195"/>
    </location>
</feature>
<evidence type="ECO:0000256" key="4">
    <source>
        <dbReference type="SAM" id="MobiDB-lite"/>
    </source>
</evidence>
<dbReference type="PROSITE" id="PS50297">
    <property type="entry name" value="ANK_REP_REGION"/>
    <property type="match status" value="3"/>
</dbReference>
<reference evidence="6" key="1">
    <citation type="submission" date="2020-01" db="EMBL/GenBank/DDBJ databases">
        <title>Identification and distribution of gene clusters putatively required for synthesis of sphingolipid metabolism inhibitors in phylogenetically diverse species of the filamentous fungus Fusarium.</title>
        <authorList>
            <person name="Kim H.-S."/>
            <person name="Busman M."/>
            <person name="Brown D.W."/>
            <person name="Divon H."/>
            <person name="Uhlig S."/>
            <person name="Proctor R.H."/>
        </authorList>
    </citation>
    <scope>NUCLEOTIDE SEQUENCE</scope>
    <source>
        <strain evidence="6">NRRL 53441</strain>
    </source>
</reference>
<gene>
    <name evidence="6" type="ORF">F53441_13400</name>
</gene>
<keyword evidence="2 3" id="KW-0040">ANK repeat</keyword>
<dbReference type="Gene3D" id="1.25.40.20">
    <property type="entry name" value="Ankyrin repeat-containing domain"/>
    <property type="match status" value="3"/>
</dbReference>
<name>A0A8H4JND3_9HYPO</name>
<evidence type="ECO:0000313" key="7">
    <source>
        <dbReference type="Proteomes" id="UP000605986"/>
    </source>
</evidence>
<dbReference type="OrthoDB" id="539213at2759"/>
<protein>
    <submittedName>
        <fullName evidence="6">Sex-determining protein fem-1</fullName>
    </submittedName>
</protein>
<dbReference type="Proteomes" id="UP000605986">
    <property type="component" value="Unassembled WGS sequence"/>
</dbReference>
<accession>A0A8H4JND3</accession>
<feature type="repeat" description="ANK" evidence="3">
    <location>
        <begin position="1043"/>
        <end position="1075"/>
    </location>
</feature>
<dbReference type="SUPFAM" id="SSF48403">
    <property type="entry name" value="Ankyrin repeat"/>
    <property type="match status" value="3"/>
</dbReference>
<dbReference type="Pfam" id="PF14420">
    <property type="entry name" value="Clr5"/>
    <property type="match status" value="1"/>
</dbReference>
<evidence type="ECO:0000313" key="6">
    <source>
        <dbReference type="EMBL" id="KAF4435892.1"/>
    </source>
</evidence>
<keyword evidence="1" id="KW-0677">Repeat</keyword>
<evidence type="ECO:0000256" key="1">
    <source>
        <dbReference type="ARBA" id="ARBA00022737"/>
    </source>
</evidence>
<dbReference type="EMBL" id="JAADJG010000830">
    <property type="protein sequence ID" value="KAF4435892.1"/>
    <property type="molecule type" value="Genomic_DNA"/>
</dbReference>
<dbReference type="Pfam" id="PF12796">
    <property type="entry name" value="Ank_2"/>
    <property type="match status" value="3"/>
</dbReference>
<keyword evidence="7" id="KW-1185">Reference proteome</keyword>
<evidence type="ECO:0000256" key="2">
    <source>
        <dbReference type="ARBA" id="ARBA00023043"/>
    </source>
</evidence>
<proteinExistence type="predicted"/>
<sequence length="1195" mass="133489">MNPQDSQLMASRPPISEEQWIQYKEFIRYQYLMRGISLQELVKFLSCLGFRVTTSQLQFKLKAWKISKNMDKPTWQYIGRKVTKRKAEGKDTDVIHCGKRLKQTAVNKGITRHSEQNIFVLMAQSRSPPPSPTNPYLTVCTPPSLQMEFEWPVSLPWMKFQNTYQALAFNLHRRVNARIDLDAIPRMLQHDLFRQYHGDNPLANASKMAANICKTIPEWYEGEHIQTTQILLHGSEKDAMPHCLKLIIYQLSNGLHKGFKSHHEWVEFYDLLMGLDILDLQIDIRLLSDDEITIAALLETLFEYAIEWAAHPISDPTQSFDLLKWLLKSGQDPNKKMRRKRWSPLMNMHRCWRPVELAIIQGRIELLELLLGSVSCRDFFGMSALKLTLQTRHPDDIKIGIIHLLIRYDTSLSREEVLHAAIKLRDLNLINSMLKTAVYLTSTMEVDHSRVSLYEETVLSAAITAGSDVTATIFNYIALLDPSKLRTPFVTADTFIAAAGKGDDAIINRLHEIDPTVGNTCNPRGIKPVQVAVSAGHPSTCRLLLSLYGGYSPALLFLAAYLGHGDIFQFLLDEGADANESIPPEDLPECARVCDDLMDYSKGKSLPSVFATLLHVCPDPTDFYYVRTLIENGARLTGSEICNLAETAPVDILLAALTHGSSANERDARGKSALEFAIDSVWTDNDDPEYSVEVKRRLQAVEALLQHGAKRYTGEIVSVIRYEDPDLLTLVLRHHPGWKDTDENGVTSLEAAIAFSGCGIISPVTAAYKGYYDPSSLCAAAQAKNLPLVELLLANRPIQSDYHVLEGTAVGLVAMSGHLDYLQLLAEYLPEAKEANSALLPIYSGFQEANAGRVFLYDKPLFWRYSKTYYECVHGSPLALASLGSDMSGFKYLLRKGYNADLHTWITIANLQRLPHLELLANYQQRLDKFPPTSSVSPTALCAAVSLGNEVLVQCLLNAGADINEYGIGKWRLGRSPLQISVESGNLELMSCLLHKGANINAPPTDESGATALQLAAIGGHLGIARELLDRGARVNARGAKIHGRTSLEGAAEHGRHDMLELLICYGALITGNGRGQFIRAVMFAMDEGFYVAANLLKRRGGWTDEDERRCEDERQRLKGHNLADSTDYCCDVIHNPDTKCIYEPTKTEEESYCFEIMPHPGPGFDESDSEPESGSDSGHNDEEYENVEALSDKF</sequence>
<evidence type="ECO:0000256" key="3">
    <source>
        <dbReference type="PROSITE-ProRule" id="PRU00023"/>
    </source>
</evidence>
<organism evidence="6 7">
    <name type="scientific">Fusarium austroafricanum</name>
    <dbReference type="NCBI Taxonomy" id="2364996"/>
    <lineage>
        <taxon>Eukaryota</taxon>
        <taxon>Fungi</taxon>
        <taxon>Dikarya</taxon>
        <taxon>Ascomycota</taxon>
        <taxon>Pezizomycotina</taxon>
        <taxon>Sordariomycetes</taxon>
        <taxon>Hypocreomycetidae</taxon>
        <taxon>Hypocreales</taxon>
        <taxon>Nectriaceae</taxon>
        <taxon>Fusarium</taxon>
        <taxon>Fusarium concolor species complex</taxon>
    </lineage>
</organism>
<dbReference type="InterPro" id="IPR025676">
    <property type="entry name" value="Clr5_dom"/>
</dbReference>
<dbReference type="PANTHER" id="PTHR24198">
    <property type="entry name" value="ANKYRIN REPEAT AND PROTEIN KINASE DOMAIN-CONTAINING PROTEIN"/>
    <property type="match status" value="1"/>
</dbReference>
<dbReference type="PANTHER" id="PTHR24198:SF165">
    <property type="entry name" value="ANKYRIN REPEAT-CONTAINING PROTEIN-RELATED"/>
    <property type="match status" value="1"/>
</dbReference>
<feature type="repeat" description="ANK" evidence="3">
    <location>
        <begin position="1008"/>
        <end position="1040"/>
    </location>
</feature>
<dbReference type="PROSITE" id="PS50088">
    <property type="entry name" value="ANK_REPEAT"/>
    <property type="match status" value="3"/>
</dbReference>
<comment type="caution">
    <text evidence="6">The sequence shown here is derived from an EMBL/GenBank/DDBJ whole genome shotgun (WGS) entry which is preliminary data.</text>
</comment>
<dbReference type="InterPro" id="IPR002110">
    <property type="entry name" value="Ankyrin_rpt"/>
</dbReference>
<evidence type="ECO:0000259" key="5">
    <source>
        <dbReference type="Pfam" id="PF14420"/>
    </source>
</evidence>